<dbReference type="InterPro" id="IPR050660">
    <property type="entry name" value="NEK_Ser/Thr_kinase"/>
</dbReference>
<dbReference type="Proteomes" id="UP001281761">
    <property type="component" value="Unassembled WGS sequence"/>
</dbReference>
<dbReference type="InterPro" id="IPR000719">
    <property type="entry name" value="Prot_kinase_dom"/>
</dbReference>
<evidence type="ECO:0000256" key="1">
    <source>
        <dbReference type="ARBA" id="ARBA00010886"/>
    </source>
</evidence>
<keyword evidence="3 10" id="KW-0808">Transferase</keyword>
<evidence type="ECO:0000313" key="11">
    <source>
        <dbReference type="Proteomes" id="UP001281761"/>
    </source>
</evidence>
<comment type="caution">
    <text evidence="10">The sequence shown here is derived from an EMBL/GenBank/DDBJ whole genome shotgun (WGS) entry which is preliminary data.</text>
</comment>
<accession>A0ABQ9Y9E9</accession>
<evidence type="ECO:0000256" key="6">
    <source>
        <dbReference type="ARBA" id="ARBA00022840"/>
    </source>
</evidence>
<dbReference type="EMBL" id="JARBJD010000023">
    <property type="protein sequence ID" value="KAK2960388.1"/>
    <property type="molecule type" value="Genomic_DNA"/>
</dbReference>
<keyword evidence="5 10" id="KW-0418">Kinase</keyword>
<evidence type="ECO:0000259" key="9">
    <source>
        <dbReference type="PROSITE" id="PS50011"/>
    </source>
</evidence>
<gene>
    <name evidence="10" type="ORF">BLNAU_4605</name>
</gene>
<evidence type="ECO:0000256" key="7">
    <source>
        <dbReference type="PROSITE-ProRule" id="PRU10141"/>
    </source>
</evidence>
<keyword evidence="11" id="KW-1185">Reference proteome</keyword>
<evidence type="ECO:0000256" key="3">
    <source>
        <dbReference type="ARBA" id="ARBA00022679"/>
    </source>
</evidence>
<reference evidence="10 11" key="1">
    <citation type="journal article" date="2022" name="bioRxiv">
        <title>Genomics of Preaxostyla Flagellates Illuminates Evolutionary Transitions and the Path Towards Mitochondrial Loss.</title>
        <authorList>
            <person name="Novak L.V.F."/>
            <person name="Treitli S.C."/>
            <person name="Pyrih J."/>
            <person name="Halakuc P."/>
            <person name="Pipaliya S.V."/>
            <person name="Vacek V."/>
            <person name="Brzon O."/>
            <person name="Soukal P."/>
            <person name="Eme L."/>
            <person name="Dacks J.B."/>
            <person name="Karnkowska A."/>
            <person name="Elias M."/>
            <person name="Hampl V."/>
        </authorList>
    </citation>
    <scope>NUCLEOTIDE SEQUENCE [LARGE SCALE GENOMIC DNA]</scope>
    <source>
        <strain evidence="10">NAU3</strain>
        <tissue evidence="10">Gut</tissue>
    </source>
</reference>
<sequence>MTKVVNGYSFTEVIGEGSSGQVYKVIHLPTGNTWAIKEISKSGDIKEEDVVKEILAMKEANSPFVVQFRECFQDQHNLYIVMELCEHGTLERELINASQQQHEFLEETLWLFAKELSQGLCDLKAKRIIHRDIKPANIYITADNHLRLGDMGYSRQLAHTLDMTVSPLGTPFYAAPEILNFKGYSFPCDVWSLGVTLYQLATQELPFESNNKTALFNMIKTQPPRPIRRSLSQDFCDLVMAMLEKNPQNRITIEEVNHRASLH</sequence>
<name>A0ABQ9Y9E9_9EUKA</name>
<evidence type="ECO:0000256" key="2">
    <source>
        <dbReference type="ARBA" id="ARBA00012513"/>
    </source>
</evidence>
<dbReference type="PROSITE" id="PS50011">
    <property type="entry name" value="PROTEIN_KINASE_DOM"/>
    <property type="match status" value="1"/>
</dbReference>
<dbReference type="GO" id="GO:0004674">
    <property type="term" value="F:protein serine/threonine kinase activity"/>
    <property type="evidence" value="ECO:0007669"/>
    <property type="project" value="UniProtKB-KW"/>
</dbReference>
<keyword evidence="4 7" id="KW-0547">Nucleotide-binding</keyword>
<organism evidence="10 11">
    <name type="scientific">Blattamonas nauphoetae</name>
    <dbReference type="NCBI Taxonomy" id="2049346"/>
    <lineage>
        <taxon>Eukaryota</taxon>
        <taxon>Metamonada</taxon>
        <taxon>Preaxostyla</taxon>
        <taxon>Oxymonadida</taxon>
        <taxon>Blattamonas</taxon>
    </lineage>
</organism>
<dbReference type="SMART" id="SM00220">
    <property type="entry name" value="S_TKc"/>
    <property type="match status" value="1"/>
</dbReference>
<evidence type="ECO:0000256" key="4">
    <source>
        <dbReference type="ARBA" id="ARBA00022741"/>
    </source>
</evidence>
<evidence type="ECO:0000313" key="10">
    <source>
        <dbReference type="EMBL" id="KAK2960388.1"/>
    </source>
</evidence>
<evidence type="ECO:0000256" key="5">
    <source>
        <dbReference type="ARBA" id="ARBA00022777"/>
    </source>
</evidence>
<dbReference type="InterPro" id="IPR011009">
    <property type="entry name" value="Kinase-like_dom_sf"/>
</dbReference>
<feature type="domain" description="Protein kinase" evidence="9">
    <location>
        <begin position="8"/>
        <end position="263"/>
    </location>
</feature>
<comment type="similarity">
    <text evidence="1">Belongs to the protein kinase superfamily. NEK Ser/Thr protein kinase family. NIMA subfamily.</text>
</comment>
<protein>
    <recommendedName>
        <fullName evidence="2">non-specific serine/threonine protein kinase</fullName>
        <ecNumber evidence="2">2.7.11.1</ecNumber>
    </recommendedName>
</protein>
<dbReference type="PROSITE" id="PS00107">
    <property type="entry name" value="PROTEIN_KINASE_ATP"/>
    <property type="match status" value="1"/>
</dbReference>
<dbReference type="PANTHER" id="PTHR43671">
    <property type="entry name" value="SERINE/THREONINE-PROTEIN KINASE NEK"/>
    <property type="match status" value="1"/>
</dbReference>
<dbReference type="Pfam" id="PF00069">
    <property type="entry name" value="Pkinase"/>
    <property type="match status" value="1"/>
</dbReference>
<dbReference type="InterPro" id="IPR008271">
    <property type="entry name" value="Ser/Thr_kinase_AS"/>
</dbReference>
<dbReference type="EC" id="2.7.11.1" evidence="2"/>
<dbReference type="SUPFAM" id="SSF56112">
    <property type="entry name" value="Protein kinase-like (PK-like)"/>
    <property type="match status" value="1"/>
</dbReference>
<keyword evidence="6 7" id="KW-0067">ATP-binding</keyword>
<dbReference type="PANTHER" id="PTHR43671:SF13">
    <property type="entry name" value="SERINE_THREONINE-PROTEIN KINASE NEK2"/>
    <property type="match status" value="1"/>
</dbReference>
<keyword evidence="8 10" id="KW-0723">Serine/threonine-protein kinase</keyword>
<dbReference type="InterPro" id="IPR017441">
    <property type="entry name" value="Protein_kinase_ATP_BS"/>
</dbReference>
<feature type="binding site" evidence="7">
    <location>
        <position position="37"/>
    </location>
    <ligand>
        <name>ATP</name>
        <dbReference type="ChEBI" id="CHEBI:30616"/>
    </ligand>
</feature>
<dbReference type="Gene3D" id="1.10.510.10">
    <property type="entry name" value="Transferase(Phosphotransferase) domain 1"/>
    <property type="match status" value="1"/>
</dbReference>
<evidence type="ECO:0000256" key="8">
    <source>
        <dbReference type="RuleBase" id="RU000304"/>
    </source>
</evidence>
<proteinExistence type="inferred from homology"/>
<dbReference type="PROSITE" id="PS00108">
    <property type="entry name" value="PROTEIN_KINASE_ST"/>
    <property type="match status" value="1"/>
</dbReference>